<dbReference type="eggNOG" id="COG3876">
    <property type="taxonomic scope" value="Bacteria"/>
</dbReference>
<dbReference type="Gene3D" id="3.90.1150.140">
    <property type="match status" value="1"/>
</dbReference>
<feature type="domain" description="Peptidoglycan beta-N-acetylmuramidase NamZ N-terminal" evidence="2">
    <location>
        <begin position="92"/>
        <end position="302"/>
    </location>
</feature>
<dbReference type="InterPro" id="IPR008302">
    <property type="entry name" value="NamZ"/>
</dbReference>
<evidence type="ECO:0000313" key="5">
    <source>
        <dbReference type="Proteomes" id="UP000007013"/>
    </source>
</evidence>
<evidence type="ECO:0008006" key="6">
    <source>
        <dbReference type="Google" id="ProtNLM"/>
    </source>
</evidence>
<dbReference type="Gene3D" id="3.40.50.12170">
    <property type="entry name" value="Uncharacterised protein PF07075, DUF1343"/>
    <property type="match status" value="1"/>
</dbReference>
<organism evidence="4 5">
    <name type="scientific">Opitutus terrae (strain DSM 11246 / JCM 15787 / PB90-1)</name>
    <dbReference type="NCBI Taxonomy" id="452637"/>
    <lineage>
        <taxon>Bacteria</taxon>
        <taxon>Pseudomonadati</taxon>
        <taxon>Verrucomicrobiota</taxon>
        <taxon>Opitutia</taxon>
        <taxon>Opitutales</taxon>
        <taxon>Opitutaceae</taxon>
        <taxon>Opitutus</taxon>
    </lineage>
</organism>
<dbReference type="InterPro" id="IPR048502">
    <property type="entry name" value="NamZ_N"/>
</dbReference>
<dbReference type="KEGG" id="ote:Oter_1786"/>
<dbReference type="EMBL" id="CP001032">
    <property type="protein sequence ID" value="ACB75070.1"/>
    <property type="molecule type" value="Genomic_DNA"/>
</dbReference>
<keyword evidence="5" id="KW-1185">Reference proteome</keyword>
<dbReference type="AlphaFoldDB" id="B1ZWV9"/>
<dbReference type="GO" id="GO:0033922">
    <property type="term" value="F:peptidoglycan beta-N-acetylmuramidase activity"/>
    <property type="evidence" value="ECO:0007669"/>
    <property type="project" value="InterPro"/>
</dbReference>
<proteinExistence type="predicted"/>
<dbReference type="PROSITE" id="PS51257">
    <property type="entry name" value="PROKAR_LIPOPROTEIN"/>
    <property type="match status" value="1"/>
</dbReference>
<dbReference type="PANTHER" id="PTHR42915">
    <property type="entry name" value="HYPOTHETICAL 460 KDA PROTEIN IN FEUA-SIGW INTERGENIC REGION [PRECURSOR]"/>
    <property type="match status" value="1"/>
</dbReference>
<dbReference type="Proteomes" id="UP000007013">
    <property type="component" value="Chromosome"/>
</dbReference>
<feature type="signal peptide" evidence="1">
    <location>
        <begin position="1"/>
        <end position="40"/>
    </location>
</feature>
<dbReference type="InterPro" id="IPR048503">
    <property type="entry name" value="NamZ_C"/>
</dbReference>
<protein>
    <recommendedName>
        <fullName evidence="6">DUF1343 domain-containing protein</fullName>
    </recommendedName>
</protein>
<evidence type="ECO:0000259" key="3">
    <source>
        <dbReference type="Pfam" id="PF20732"/>
    </source>
</evidence>
<dbReference type="RefSeq" id="WP_012374607.1">
    <property type="nucleotide sequence ID" value="NC_010571.1"/>
</dbReference>
<feature type="domain" description="Peptidoglycan beta-N-acetylmuramidase NamZ C-terminal" evidence="3">
    <location>
        <begin position="327"/>
        <end position="468"/>
    </location>
</feature>
<gene>
    <name evidence="4" type="ordered locus">Oter_1786</name>
</gene>
<evidence type="ECO:0000313" key="4">
    <source>
        <dbReference type="EMBL" id="ACB75070.1"/>
    </source>
</evidence>
<name>B1ZWV9_OPITP</name>
<dbReference type="PIRSF" id="PIRSF016719">
    <property type="entry name" value="UCP016719"/>
    <property type="match status" value="1"/>
</dbReference>
<evidence type="ECO:0000259" key="2">
    <source>
        <dbReference type="Pfam" id="PF07075"/>
    </source>
</evidence>
<dbReference type="PANTHER" id="PTHR42915:SF1">
    <property type="entry name" value="PEPTIDOGLYCAN BETA-N-ACETYLMURAMIDASE NAMZ"/>
    <property type="match status" value="1"/>
</dbReference>
<evidence type="ECO:0000256" key="1">
    <source>
        <dbReference type="SAM" id="SignalP"/>
    </source>
</evidence>
<feature type="chain" id="PRO_5002774661" description="DUF1343 domain-containing protein" evidence="1">
    <location>
        <begin position="41"/>
        <end position="469"/>
    </location>
</feature>
<keyword evidence="1" id="KW-0732">Signal</keyword>
<reference evidence="4 5" key="1">
    <citation type="journal article" date="2011" name="J. Bacteriol.">
        <title>Genome sequence of the verrucomicrobium Opitutus terrae PB90-1, an abundant inhabitant of rice paddy soil ecosystems.</title>
        <authorList>
            <person name="van Passel M.W."/>
            <person name="Kant R."/>
            <person name="Palva A."/>
            <person name="Copeland A."/>
            <person name="Lucas S."/>
            <person name="Lapidus A."/>
            <person name="Glavina del Rio T."/>
            <person name="Pitluck S."/>
            <person name="Goltsman E."/>
            <person name="Clum A."/>
            <person name="Sun H."/>
            <person name="Schmutz J."/>
            <person name="Larimer F.W."/>
            <person name="Land M.L."/>
            <person name="Hauser L."/>
            <person name="Kyrpides N."/>
            <person name="Mikhailova N."/>
            <person name="Richardson P.P."/>
            <person name="Janssen P.H."/>
            <person name="de Vos W.M."/>
            <person name="Smidt H."/>
        </authorList>
    </citation>
    <scope>NUCLEOTIDE SEQUENCE [LARGE SCALE GENOMIC DNA]</scope>
    <source>
        <strain evidence="5">DSM 11246 / JCM 15787 / PB90-1</strain>
    </source>
</reference>
<dbReference type="HOGENOM" id="CLU_033227_1_0_0"/>
<sequence length="469" mass="51826">MPRTAKWAHMVGFFAPFSFQRTLAYAALALGLLGCSASQAPTRSANGAAQSAPVAPLYTPPAPAPRPSTPLVLLGIDVLEAQGFAPVKGKRIGLLTHAAGVNRNGVSTIEVLRRAPGVKLVALFGVEHGIYGLLPAEKKYEDHTDARTGLRVLSLYNGRSRKPTKAQLSGLDAVVVDLQDIGTRSYTYVSAMKLVMEACFEHDVEVIVLDRPNPLGGLKADGPPLDTKWMSYVGAFRVPYVHGLTIAELARMAKEAPGVLAVSDAARARGRLTVVPMRGWRRSMRWPETGLTWIPTSPMVQDFSACVGYAMVGLGTYWDPPRFDLGFRHGVGDQYAFRGISHKSVKSEIIERELEQLKIPGLSFRRVSVPNREGKPMTGVFVEVTDWDEWNPTQLSFYLMQLACRIEKKNPFLVPDSAASGFLRHMGSEEFFRALQRDGANTNIAAFFADWQRRAKIYQAQSKRYWLYQ</sequence>
<accession>B1ZWV9</accession>
<dbReference type="Pfam" id="PF07075">
    <property type="entry name" value="NamZ_N"/>
    <property type="match status" value="1"/>
</dbReference>
<dbReference type="Pfam" id="PF20732">
    <property type="entry name" value="NamZ_C"/>
    <property type="match status" value="1"/>
</dbReference>
<dbReference type="STRING" id="452637.Oter_1786"/>